<evidence type="ECO:0000313" key="5">
    <source>
        <dbReference type="EMBL" id="QJD77040.1"/>
    </source>
</evidence>
<keyword evidence="2 3" id="KW-0326">Glycosidase</keyword>
<organism evidence="5 6">
    <name type="scientific">Spirosoma rhododendri</name>
    <dbReference type="NCBI Taxonomy" id="2728024"/>
    <lineage>
        <taxon>Bacteria</taxon>
        <taxon>Pseudomonadati</taxon>
        <taxon>Bacteroidota</taxon>
        <taxon>Cytophagia</taxon>
        <taxon>Cytophagales</taxon>
        <taxon>Cytophagaceae</taxon>
        <taxon>Spirosoma</taxon>
    </lineage>
</organism>
<dbReference type="RefSeq" id="WP_169548984.1">
    <property type="nucleotide sequence ID" value="NZ_CP051677.1"/>
</dbReference>
<reference evidence="5 6" key="1">
    <citation type="submission" date="2020-04" db="EMBL/GenBank/DDBJ databases">
        <title>Genome sequencing of novel species.</title>
        <authorList>
            <person name="Heo J."/>
            <person name="Kim S.-J."/>
            <person name="Kim J.-S."/>
            <person name="Hong S.-B."/>
            <person name="Kwon S.-W."/>
        </authorList>
    </citation>
    <scope>NUCLEOTIDE SEQUENCE [LARGE SCALE GENOMIC DNA]</scope>
    <source>
        <strain evidence="5 6">CJU-R4</strain>
    </source>
</reference>
<evidence type="ECO:0000256" key="3">
    <source>
        <dbReference type="RuleBase" id="RU361153"/>
    </source>
</evidence>
<comment type="similarity">
    <text evidence="3">Belongs to the glycosyl hydrolase 5 (cellulase A) family.</text>
</comment>
<keyword evidence="1 3" id="KW-0378">Hydrolase</keyword>
<evidence type="ECO:0000259" key="4">
    <source>
        <dbReference type="Pfam" id="PF00150"/>
    </source>
</evidence>
<dbReference type="Pfam" id="PF00150">
    <property type="entry name" value="Cellulase"/>
    <property type="match status" value="1"/>
</dbReference>
<feature type="domain" description="Glycoside hydrolase family 5" evidence="4">
    <location>
        <begin position="90"/>
        <end position="310"/>
    </location>
</feature>
<keyword evidence="6" id="KW-1185">Reference proteome</keyword>
<dbReference type="Proteomes" id="UP000501128">
    <property type="component" value="Chromosome"/>
</dbReference>
<evidence type="ECO:0000313" key="6">
    <source>
        <dbReference type="Proteomes" id="UP000501128"/>
    </source>
</evidence>
<dbReference type="InterPro" id="IPR017853">
    <property type="entry name" value="GH"/>
</dbReference>
<dbReference type="GO" id="GO:0004553">
    <property type="term" value="F:hydrolase activity, hydrolyzing O-glycosyl compounds"/>
    <property type="evidence" value="ECO:0007669"/>
    <property type="project" value="InterPro"/>
</dbReference>
<name>A0A7L5DMQ7_9BACT</name>
<dbReference type="SUPFAM" id="SSF51445">
    <property type="entry name" value="(Trans)glycosidases"/>
    <property type="match status" value="1"/>
</dbReference>
<sequence length="371" mass="42339">MTAKHYLPLLILPLVVLAFFAWRRYGPVNATAVPGRWSAEQAQIWYDKEPWLVGANFIPSTAINQLEMWQADTFDTITIDKELGYAEGIGMNVMRVFLHNLLWEQDAEGFKQRIDTFLQIADRHHIKIMFVLFDSCWNDDPKPGKQPAPVMGKHNSGWVRAPGTKRLNELSTWPGLKAYTQGVLTAFATDKRVLLWDLYNEPTNSGYGDGVLPLLTETFRWARAVRPSQPITVCQWDDSRRVTAFAFANSDVISFHNYEDAPKLEKAIQGMSKMERPLICTEYMARTKNSLFSTCLPVMKKYRVGAINWGLVKGKTNTIYSWTEPMPNGQEPTVWFHDIFRPDGSAFDQRETTLIRQLTATNATAKPVAQR</sequence>
<evidence type="ECO:0000256" key="2">
    <source>
        <dbReference type="ARBA" id="ARBA00023295"/>
    </source>
</evidence>
<dbReference type="AlphaFoldDB" id="A0A7L5DMQ7"/>
<proteinExistence type="inferred from homology"/>
<dbReference type="GO" id="GO:0000272">
    <property type="term" value="P:polysaccharide catabolic process"/>
    <property type="evidence" value="ECO:0007669"/>
    <property type="project" value="InterPro"/>
</dbReference>
<evidence type="ECO:0000256" key="1">
    <source>
        <dbReference type="ARBA" id="ARBA00022801"/>
    </source>
</evidence>
<dbReference type="KEGG" id="srho:HH216_00360"/>
<dbReference type="Gene3D" id="3.20.20.80">
    <property type="entry name" value="Glycosidases"/>
    <property type="match status" value="1"/>
</dbReference>
<accession>A0A7L5DMQ7</accession>
<gene>
    <name evidence="5" type="ORF">HH216_00360</name>
</gene>
<dbReference type="EMBL" id="CP051677">
    <property type="protein sequence ID" value="QJD77040.1"/>
    <property type="molecule type" value="Genomic_DNA"/>
</dbReference>
<dbReference type="InterPro" id="IPR001547">
    <property type="entry name" value="Glyco_hydro_5"/>
</dbReference>
<protein>
    <submittedName>
        <fullName evidence="5">Cellulase family glycosylhydrolase</fullName>
    </submittedName>
</protein>